<dbReference type="Proteomes" id="UP000005695">
    <property type="component" value="Unassembled WGS sequence"/>
</dbReference>
<dbReference type="OrthoDB" id="5387582at2"/>
<dbReference type="AlphaFoldDB" id="Q1K0I3"/>
<comment type="caution">
    <text evidence="1">The sequence shown here is derived from an EMBL/GenBank/DDBJ whole genome shotgun (WGS) entry which is preliminary data.</text>
</comment>
<dbReference type="RefSeq" id="WP_005999778.1">
    <property type="nucleotide sequence ID" value="NZ_AAEW02000007.1"/>
</dbReference>
<organism evidence="1 2">
    <name type="scientific">Desulfuromonas acetoxidans (strain DSM 684 / 11070)</name>
    <dbReference type="NCBI Taxonomy" id="281689"/>
    <lineage>
        <taxon>Bacteria</taxon>
        <taxon>Pseudomonadati</taxon>
        <taxon>Thermodesulfobacteriota</taxon>
        <taxon>Desulfuromonadia</taxon>
        <taxon>Desulfuromonadales</taxon>
        <taxon>Desulfuromonadaceae</taxon>
        <taxon>Desulfuromonas</taxon>
    </lineage>
</organism>
<proteinExistence type="predicted"/>
<protein>
    <submittedName>
        <fullName evidence="1">Uncharacterized protein</fullName>
    </submittedName>
</protein>
<evidence type="ECO:0000313" key="1">
    <source>
        <dbReference type="EMBL" id="EAT15958.1"/>
    </source>
</evidence>
<gene>
    <name evidence="1" type="ORF">Dace_2258</name>
</gene>
<keyword evidence="2" id="KW-1185">Reference proteome</keyword>
<evidence type="ECO:0000313" key="2">
    <source>
        <dbReference type="Proteomes" id="UP000005695"/>
    </source>
</evidence>
<reference evidence="1" key="1">
    <citation type="submission" date="2006-05" db="EMBL/GenBank/DDBJ databases">
        <title>Annotation of the draft genome assembly of Desulfuromonas acetoxidans DSM 684.</title>
        <authorList>
            <consortium name="US DOE Joint Genome Institute (JGI-ORNL)"/>
            <person name="Larimer F."/>
            <person name="Land M."/>
            <person name="Hauser L."/>
        </authorList>
    </citation>
    <scope>NUCLEOTIDE SEQUENCE [LARGE SCALE GENOMIC DNA]</scope>
    <source>
        <strain evidence="1">DSM 684</strain>
    </source>
</reference>
<sequence length="99" mass="11697">MIEIKPSDLYYKYPKNHERRQLAKFSGLPDDEPFDRDDLYEVLPMFEHVMDALGTVEDVVLHKMEEVLDTMPGFVQTRSDVYKYLCEVMSDMLGLVYKK</sequence>
<reference evidence="1" key="2">
    <citation type="submission" date="2006-05" db="EMBL/GenBank/DDBJ databases">
        <title>Sequencing of the draft genome and assembly of Desulfuromonas acetoxidans DSM 684.</title>
        <authorList>
            <consortium name="US DOE Joint Genome Institute (JGI-PGF)"/>
            <person name="Copeland A."/>
            <person name="Lucas S."/>
            <person name="Lapidus A."/>
            <person name="Barry K."/>
            <person name="Detter J.C."/>
            <person name="Glavina del Rio T."/>
            <person name="Hammon N."/>
            <person name="Israni S."/>
            <person name="Dalin E."/>
            <person name="Tice H."/>
            <person name="Bruce D."/>
            <person name="Pitluck S."/>
            <person name="Richardson P."/>
        </authorList>
    </citation>
    <scope>NUCLEOTIDE SEQUENCE [LARGE SCALE GENOMIC DNA]</scope>
    <source>
        <strain evidence="1">DSM 684</strain>
    </source>
</reference>
<accession>Q1K0I3</accession>
<dbReference type="EMBL" id="AAEW02000007">
    <property type="protein sequence ID" value="EAT15958.1"/>
    <property type="molecule type" value="Genomic_DNA"/>
</dbReference>
<name>Q1K0I3_DESA6</name>